<dbReference type="PROSITE" id="PS50928">
    <property type="entry name" value="ABC_TM1"/>
    <property type="match status" value="1"/>
</dbReference>
<evidence type="ECO:0000256" key="6">
    <source>
        <dbReference type="ARBA" id="ARBA00023136"/>
    </source>
</evidence>
<keyword evidence="4 7" id="KW-0812">Transmembrane</keyword>
<evidence type="ECO:0000256" key="3">
    <source>
        <dbReference type="ARBA" id="ARBA00022475"/>
    </source>
</evidence>
<dbReference type="GO" id="GO:0005886">
    <property type="term" value="C:plasma membrane"/>
    <property type="evidence" value="ECO:0007669"/>
    <property type="project" value="UniProtKB-SubCell"/>
</dbReference>
<protein>
    <submittedName>
        <fullName evidence="9">Sugar ABC transporter permease</fullName>
    </submittedName>
</protein>
<dbReference type="EMBL" id="QLUW01000002">
    <property type="protein sequence ID" value="RAP75666.1"/>
    <property type="molecule type" value="Genomic_DNA"/>
</dbReference>
<accession>A0A328U6P2</accession>
<dbReference type="CDD" id="cd06261">
    <property type="entry name" value="TM_PBP2"/>
    <property type="match status" value="1"/>
</dbReference>
<dbReference type="GO" id="GO:0055085">
    <property type="term" value="P:transmembrane transport"/>
    <property type="evidence" value="ECO:0007669"/>
    <property type="project" value="InterPro"/>
</dbReference>
<feature type="transmembrane region" description="Helical" evidence="7">
    <location>
        <begin position="100"/>
        <end position="124"/>
    </location>
</feature>
<evidence type="ECO:0000256" key="5">
    <source>
        <dbReference type="ARBA" id="ARBA00022989"/>
    </source>
</evidence>
<comment type="similarity">
    <text evidence="7">Belongs to the binding-protein-dependent transport system permease family.</text>
</comment>
<feature type="transmembrane region" description="Helical" evidence="7">
    <location>
        <begin position="259"/>
        <end position="279"/>
    </location>
</feature>
<feature type="transmembrane region" description="Helical" evidence="7">
    <location>
        <begin position="12"/>
        <end position="36"/>
    </location>
</feature>
<comment type="caution">
    <text evidence="9">The sequence shown here is derived from an EMBL/GenBank/DDBJ whole genome shotgun (WGS) entry which is preliminary data.</text>
</comment>
<dbReference type="InterPro" id="IPR035906">
    <property type="entry name" value="MetI-like_sf"/>
</dbReference>
<dbReference type="PANTHER" id="PTHR30193">
    <property type="entry name" value="ABC TRANSPORTER PERMEASE PROTEIN"/>
    <property type="match status" value="1"/>
</dbReference>
<feature type="transmembrane region" description="Helical" evidence="7">
    <location>
        <begin position="199"/>
        <end position="221"/>
    </location>
</feature>
<dbReference type="InterPro" id="IPR000515">
    <property type="entry name" value="MetI-like"/>
</dbReference>
<keyword evidence="6 7" id="KW-0472">Membrane</keyword>
<evidence type="ECO:0000313" key="10">
    <source>
        <dbReference type="Proteomes" id="UP000249260"/>
    </source>
</evidence>
<feature type="transmembrane region" description="Helical" evidence="7">
    <location>
        <begin position="153"/>
        <end position="178"/>
    </location>
</feature>
<evidence type="ECO:0000256" key="1">
    <source>
        <dbReference type="ARBA" id="ARBA00004651"/>
    </source>
</evidence>
<evidence type="ECO:0000259" key="8">
    <source>
        <dbReference type="PROSITE" id="PS50928"/>
    </source>
</evidence>
<keyword evidence="3" id="KW-1003">Cell membrane</keyword>
<evidence type="ECO:0000256" key="4">
    <source>
        <dbReference type="ARBA" id="ARBA00022692"/>
    </source>
</evidence>
<dbReference type="RefSeq" id="WP_112881892.1">
    <property type="nucleotide sequence ID" value="NZ_QLUW01000002.1"/>
</dbReference>
<feature type="domain" description="ABC transmembrane type-1" evidence="8">
    <location>
        <begin position="68"/>
        <end position="280"/>
    </location>
</feature>
<dbReference type="InterPro" id="IPR051393">
    <property type="entry name" value="ABC_transporter_permease"/>
</dbReference>
<keyword evidence="10" id="KW-1185">Reference proteome</keyword>
<dbReference type="Gene3D" id="1.10.3720.10">
    <property type="entry name" value="MetI-like"/>
    <property type="match status" value="1"/>
</dbReference>
<dbReference type="Proteomes" id="UP000249260">
    <property type="component" value="Unassembled WGS sequence"/>
</dbReference>
<proteinExistence type="inferred from homology"/>
<keyword evidence="5 7" id="KW-1133">Transmembrane helix</keyword>
<dbReference type="OrthoDB" id="9788108at2"/>
<keyword evidence="2 7" id="KW-0813">Transport</keyword>
<sequence length="292" mass="32610">MNPKRSNAIWGFVFIAPQLIGLLAFSLIPLIAAFVLSTLDWDGFGAAAFIGIDNFTYAFKNPDFQKAMTNTLYFSVLTVPMGIFLSLLTAVALNNVRMRVVYRLFFFMPVVTSSVAVAIVWMWLLNGDFGIINVLLKLTFGIQGPQWLTDLHLVLPSLAIVSIWKGIGFNMVLFLAGLQGISKDYYEASMIDGATKNQQFWRITLPLLSPTTLFVTIIAVIDSFKVFDTAFVMTSGGPAKASYTMVYHLYELAFKNFQFGKSSAAAVVLFVIILFFTLLQTHLSRKWVHYAD</sequence>
<dbReference type="PANTHER" id="PTHR30193:SF37">
    <property type="entry name" value="INNER MEMBRANE ABC TRANSPORTER PERMEASE PROTEIN YCJO"/>
    <property type="match status" value="1"/>
</dbReference>
<comment type="subcellular location">
    <subcellularLocation>
        <location evidence="1 7">Cell membrane</location>
        <topology evidence="1 7">Multi-pass membrane protein</topology>
    </subcellularLocation>
</comment>
<organism evidence="9 10">
    <name type="scientific">Paenibacillus montanisoli</name>
    <dbReference type="NCBI Taxonomy" id="2081970"/>
    <lineage>
        <taxon>Bacteria</taxon>
        <taxon>Bacillati</taxon>
        <taxon>Bacillota</taxon>
        <taxon>Bacilli</taxon>
        <taxon>Bacillales</taxon>
        <taxon>Paenibacillaceae</taxon>
        <taxon>Paenibacillus</taxon>
    </lineage>
</organism>
<dbReference type="SUPFAM" id="SSF161098">
    <property type="entry name" value="MetI-like"/>
    <property type="match status" value="1"/>
</dbReference>
<name>A0A328U6P2_9BACL</name>
<feature type="transmembrane region" description="Helical" evidence="7">
    <location>
        <begin position="72"/>
        <end position="93"/>
    </location>
</feature>
<reference evidence="9 10" key="1">
    <citation type="submission" date="2018-06" db="EMBL/GenBank/DDBJ databases">
        <title>Paenibacillus montanisoli sp. nov., isolated from mountain area soil.</title>
        <authorList>
            <person name="Wu M."/>
        </authorList>
    </citation>
    <scope>NUCLEOTIDE SEQUENCE [LARGE SCALE GENOMIC DNA]</scope>
    <source>
        <strain evidence="9 10">RA17</strain>
    </source>
</reference>
<evidence type="ECO:0000256" key="7">
    <source>
        <dbReference type="RuleBase" id="RU363032"/>
    </source>
</evidence>
<dbReference type="Pfam" id="PF00528">
    <property type="entry name" value="BPD_transp_1"/>
    <property type="match status" value="1"/>
</dbReference>
<gene>
    <name evidence="9" type="ORF">DL346_09410</name>
</gene>
<evidence type="ECO:0000256" key="2">
    <source>
        <dbReference type="ARBA" id="ARBA00022448"/>
    </source>
</evidence>
<evidence type="ECO:0000313" key="9">
    <source>
        <dbReference type="EMBL" id="RAP75666.1"/>
    </source>
</evidence>
<dbReference type="AlphaFoldDB" id="A0A328U6P2"/>